<dbReference type="InterPro" id="IPR011249">
    <property type="entry name" value="Metalloenz_LuxS/M16"/>
</dbReference>
<protein>
    <submittedName>
        <fullName evidence="2">Peptidase</fullName>
    </submittedName>
</protein>
<accession>A0ABQ0JK10</accession>
<dbReference type="Proteomes" id="UP000029223">
    <property type="component" value="Unassembled WGS sequence"/>
</dbReference>
<dbReference type="Pfam" id="PF05193">
    <property type="entry name" value="Peptidase_M16_C"/>
    <property type="match status" value="2"/>
</dbReference>
<dbReference type="InterPro" id="IPR050626">
    <property type="entry name" value="Peptidase_M16"/>
</dbReference>
<gene>
    <name evidence="2" type="ORF">JCM19239_7145</name>
</gene>
<evidence type="ECO:0000313" key="2">
    <source>
        <dbReference type="EMBL" id="GAL29097.1"/>
    </source>
</evidence>
<reference evidence="3" key="1">
    <citation type="submission" date="2014-09" db="EMBL/GenBank/DDBJ databases">
        <title>Vibrio variabilis JCM 19239. (C206) whole genome shotgun sequence.</title>
        <authorList>
            <person name="Sawabe T."/>
            <person name="Meirelles P."/>
            <person name="Nakanishi M."/>
            <person name="Sayaka M."/>
            <person name="Hattori M."/>
            <person name="Ohkuma M."/>
        </authorList>
    </citation>
    <scope>NUCLEOTIDE SEQUENCE [LARGE SCALE GENOMIC DNA]</scope>
    <source>
        <strain evidence="3">JCM 19239</strain>
    </source>
</reference>
<dbReference type="EMBL" id="BBMS01000057">
    <property type="protein sequence ID" value="GAL29097.1"/>
    <property type="molecule type" value="Genomic_DNA"/>
</dbReference>
<dbReference type="InterPro" id="IPR007863">
    <property type="entry name" value="Peptidase_M16_C"/>
</dbReference>
<dbReference type="PANTHER" id="PTHR43690:SF17">
    <property type="entry name" value="PROTEIN YHJJ"/>
    <property type="match status" value="1"/>
</dbReference>
<proteinExistence type="predicted"/>
<feature type="domain" description="Peptidase M16 C-terminal" evidence="1">
    <location>
        <begin position="492"/>
        <end position="660"/>
    </location>
</feature>
<evidence type="ECO:0000313" key="3">
    <source>
        <dbReference type="Proteomes" id="UP000029223"/>
    </source>
</evidence>
<comment type="caution">
    <text evidence="2">The sequence shown here is derived from an EMBL/GenBank/DDBJ whole genome shotgun (WGS) entry which is preliminary data.</text>
</comment>
<dbReference type="PANTHER" id="PTHR43690">
    <property type="entry name" value="NARDILYSIN"/>
    <property type="match status" value="1"/>
</dbReference>
<keyword evidence="3" id="KW-1185">Reference proteome</keyword>
<organism evidence="2 3">
    <name type="scientific">Vibrio variabilis</name>
    <dbReference type="NCBI Taxonomy" id="990271"/>
    <lineage>
        <taxon>Bacteria</taxon>
        <taxon>Pseudomonadati</taxon>
        <taxon>Pseudomonadota</taxon>
        <taxon>Gammaproteobacteria</taxon>
        <taxon>Vibrionales</taxon>
        <taxon>Vibrionaceae</taxon>
        <taxon>Vibrio</taxon>
    </lineage>
</organism>
<reference evidence="3" key="2">
    <citation type="submission" date="2014-09" db="EMBL/GenBank/DDBJ databases">
        <authorList>
            <consortium name="NBRP consortium"/>
            <person name="Sawabe T."/>
            <person name="Meirelles P."/>
            <person name="Nakanishi M."/>
            <person name="Sayaka M."/>
            <person name="Hattori M."/>
            <person name="Ohkuma M."/>
        </authorList>
    </citation>
    <scope>NUCLEOTIDE SEQUENCE [LARGE SCALE GENOMIC DNA]</scope>
    <source>
        <strain evidence="3">JCM 19239</strain>
    </source>
</reference>
<dbReference type="Gene3D" id="3.30.830.10">
    <property type="entry name" value="Metalloenzyme, LuxS/M16 peptidase-like"/>
    <property type="match status" value="4"/>
</dbReference>
<sequence length="665" mass="74894">MKMVDKQRLTDFYRHYYTPENTTLIIAGDVDVQQTFAMVEKQFGDWHAKGKQPEAYSKQVTLPNHPEARVFLDPNATTTVELNFLEPIDRAPDSKLKRSQELTLYIANQALQYRLETQSYASEGKLLSPYVGSYNQFDVIAINQLSMTTPQGQWQEGLQVLDQSLRQAAQYGFTEQEIKRQLDKYHNLLKLDAEAEDDTYSADYAERLVSDVNNSMVTTSRAFDLSLFEQDVMSQDIDVFNRAFQQHWQGKAPRIYVTERPSTGQAKSATSQDVLETYQIASAKQVSPYIPQKQAEFAYQSFGKEGTAEKLETTNFGGVTRYRFENGVYLNVKPTDYESNAVYISVRAGKGKLGLTPEEGAFATLFDAGFVAGGLEAHDINDLRSIFSGRQINANIYLTDDAIESQYRVPPQDVLDQLRVTAAFLTHPGYRASGHAFAIEHLKSIYDSYPTTPERVLGFNSGELMYQGDPRWVYPSIESVEALPLTVLQPFVERSINKGPVEVSLMGNISEQQAVDYVAQTFGALDIKAQAFIDRPVTEIKLQPNKSYTFYHHGEPNTALASGYFTLPDGSNYRDVVGFAILRSILQIRVNDAIRESTGKAYSPWVDSSQSLLYKDYGYLNLNSNTTIENVDVVLNIYKQLVKDLQEKGVTQDELVRAVTPMTDA</sequence>
<name>A0ABQ0JK10_9VIBR</name>
<evidence type="ECO:0000259" key="1">
    <source>
        <dbReference type="Pfam" id="PF05193"/>
    </source>
</evidence>
<dbReference type="SUPFAM" id="SSF63411">
    <property type="entry name" value="LuxS/MPP-like metallohydrolase"/>
    <property type="match status" value="3"/>
</dbReference>
<feature type="domain" description="Peptidase M16 C-terminal" evidence="1">
    <location>
        <begin position="5"/>
        <end position="183"/>
    </location>
</feature>